<sequence length="301" mass="33168">MRLLVTGGCGFVGSNFVRYVLQHYGPEMVTNVDSLTTGGLASIEGVAEEFGDRYEFLRADVSDADRIDTVLTTHQYFAVVNFTGGAAHGAAGTATLLERARTHGVRRFLQVSNDGALPLVSTGQGNQAATDALALEAFHAHEQEVIITRAACNYGPFQAPAEFIPSSIIHALRDEPLPLFGDGSKMRGWLHVDDHCSAIFAALLGGEPGTIYPLVNEEKASDLEVAQAILEHLGKSRDLIQANAITRDPRMTVNDDEHLALKQLDWKPRRHFGPALRETIDWYVHNREWWDRNEEPDQIAL</sequence>
<keyword evidence="4" id="KW-1185">Reference proteome</keyword>
<dbReference type="InterPro" id="IPR036291">
    <property type="entry name" value="NAD(P)-bd_dom_sf"/>
</dbReference>
<dbReference type="Proteomes" id="UP000005824">
    <property type="component" value="Unassembled WGS sequence"/>
</dbReference>
<evidence type="ECO:0000313" key="4">
    <source>
        <dbReference type="Proteomes" id="UP000005824"/>
    </source>
</evidence>
<dbReference type="Gene3D" id="3.90.25.10">
    <property type="entry name" value="UDP-galactose 4-epimerase, domain 1"/>
    <property type="match status" value="1"/>
</dbReference>
<dbReference type="AlphaFoldDB" id="B4D6B5"/>
<dbReference type="InterPro" id="IPR001509">
    <property type="entry name" value="Epimerase_deHydtase"/>
</dbReference>
<name>B4D6B5_9BACT</name>
<gene>
    <name evidence="3" type="ORF">CfE428DRAFT_4454</name>
</gene>
<reference evidence="3 4" key="1">
    <citation type="journal article" date="2011" name="J. Bacteriol.">
        <title>Genome sequence of Chthoniobacter flavus Ellin428, an aerobic heterotrophic soil bacterium.</title>
        <authorList>
            <person name="Kant R."/>
            <person name="van Passel M.W."/>
            <person name="Palva A."/>
            <person name="Lucas S."/>
            <person name="Lapidus A."/>
            <person name="Glavina Del Rio T."/>
            <person name="Dalin E."/>
            <person name="Tice H."/>
            <person name="Bruce D."/>
            <person name="Goodwin L."/>
            <person name="Pitluck S."/>
            <person name="Larimer F.W."/>
            <person name="Land M.L."/>
            <person name="Hauser L."/>
            <person name="Sangwan P."/>
            <person name="de Vos W.M."/>
            <person name="Janssen P.H."/>
            <person name="Smidt H."/>
        </authorList>
    </citation>
    <scope>NUCLEOTIDE SEQUENCE [LARGE SCALE GENOMIC DNA]</scope>
    <source>
        <strain evidence="3 4">Ellin428</strain>
    </source>
</reference>
<dbReference type="PANTHER" id="PTHR43000">
    <property type="entry name" value="DTDP-D-GLUCOSE 4,6-DEHYDRATASE-RELATED"/>
    <property type="match status" value="1"/>
</dbReference>
<dbReference type="Pfam" id="PF01370">
    <property type="entry name" value="Epimerase"/>
    <property type="match status" value="1"/>
</dbReference>
<proteinExistence type="inferred from homology"/>
<dbReference type="SUPFAM" id="SSF51735">
    <property type="entry name" value="NAD(P)-binding Rossmann-fold domains"/>
    <property type="match status" value="1"/>
</dbReference>
<dbReference type="Gene3D" id="3.40.50.720">
    <property type="entry name" value="NAD(P)-binding Rossmann-like Domain"/>
    <property type="match status" value="2"/>
</dbReference>
<feature type="domain" description="NAD-dependent epimerase/dehydratase" evidence="2">
    <location>
        <begin position="4"/>
        <end position="211"/>
    </location>
</feature>
<accession>B4D6B5</accession>
<comment type="caution">
    <text evidence="3">The sequence shown here is derived from an EMBL/GenBank/DDBJ whole genome shotgun (WGS) entry which is preliminary data.</text>
</comment>
<dbReference type="eggNOG" id="COG1088">
    <property type="taxonomic scope" value="Bacteria"/>
</dbReference>
<dbReference type="RefSeq" id="WP_006981777.1">
    <property type="nucleotide sequence ID" value="NZ_ABVL01000015.1"/>
</dbReference>
<evidence type="ECO:0000256" key="1">
    <source>
        <dbReference type="ARBA" id="ARBA00007637"/>
    </source>
</evidence>
<dbReference type="InParanoid" id="B4D6B5"/>
<evidence type="ECO:0000313" key="3">
    <source>
        <dbReference type="EMBL" id="EDY18024.1"/>
    </source>
</evidence>
<evidence type="ECO:0000259" key="2">
    <source>
        <dbReference type="Pfam" id="PF01370"/>
    </source>
</evidence>
<dbReference type="EMBL" id="ABVL01000015">
    <property type="protein sequence ID" value="EDY18024.1"/>
    <property type="molecule type" value="Genomic_DNA"/>
</dbReference>
<comment type="similarity">
    <text evidence="1">Belongs to the NAD(P)-dependent epimerase/dehydratase family.</text>
</comment>
<organism evidence="3 4">
    <name type="scientific">Chthoniobacter flavus Ellin428</name>
    <dbReference type="NCBI Taxonomy" id="497964"/>
    <lineage>
        <taxon>Bacteria</taxon>
        <taxon>Pseudomonadati</taxon>
        <taxon>Verrucomicrobiota</taxon>
        <taxon>Spartobacteria</taxon>
        <taxon>Chthoniobacterales</taxon>
        <taxon>Chthoniobacteraceae</taxon>
        <taxon>Chthoniobacter</taxon>
    </lineage>
</organism>
<protein>
    <submittedName>
        <fullName evidence="3">NAD-dependent epimerase/dehydratase</fullName>
    </submittedName>
</protein>
<dbReference type="STRING" id="497964.CfE428DRAFT_4454"/>